<feature type="transmembrane region" description="Helical" evidence="1">
    <location>
        <begin position="131"/>
        <end position="154"/>
    </location>
</feature>
<dbReference type="Pfam" id="PF06580">
    <property type="entry name" value="His_kinase"/>
    <property type="match status" value="1"/>
</dbReference>
<dbReference type="RefSeq" id="WP_162852631.1">
    <property type="nucleotide sequence ID" value="NZ_SODV01000001.1"/>
</dbReference>
<evidence type="ECO:0000259" key="2">
    <source>
        <dbReference type="Pfam" id="PF06580"/>
    </source>
</evidence>
<dbReference type="InterPro" id="IPR010559">
    <property type="entry name" value="Sig_transdc_His_kin_internal"/>
</dbReference>
<dbReference type="Proteomes" id="UP000294498">
    <property type="component" value="Unassembled WGS sequence"/>
</dbReference>
<dbReference type="InterPro" id="IPR036890">
    <property type="entry name" value="HATPase_C_sf"/>
</dbReference>
<comment type="caution">
    <text evidence="3">The sequence shown here is derived from an EMBL/GenBank/DDBJ whole genome shotgun (WGS) entry which is preliminary data.</text>
</comment>
<reference evidence="3 4" key="1">
    <citation type="submission" date="2019-03" db="EMBL/GenBank/DDBJ databases">
        <title>Genomic Encyclopedia of Type Strains, Phase IV (KMG-IV): sequencing the most valuable type-strain genomes for metagenomic binning, comparative biology and taxonomic classification.</title>
        <authorList>
            <person name="Goeker M."/>
        </authorList>
    </citation>
    <scope>NUCLEOTIDE SEQUENCE [LARGE SCALE GENOMIC DNA]</scope>
    <source>
        <strain evidence="3 4">DSM 100059</strain>
    </source>
</reference>
<feature type="transmembrane region" description="Helical" evidence="1">
    <location>
        <begin position="51"/>
        <end position="73"/>
    </location>
</feature>
<dbReference type="GO" id="GO:0016020">
    <property type="term" value="C:membrane"/>
    <property type="evidence" value="ECO:0007669"/>
    <property type="project" value="InterPro"/>
</dbReference>
<keyword evidence="1" id="KW-0812">Transmembrane</keyword>
<name>A0A4R8DXD7_9BACT</name>
<protein>
    <submittedName>
        <fullName evidence="3">Histidine kinase</fullName>
    </submittedName>
</protein>
<dbReference type="GO" id="GO:0000155">
    <property type="term" value="F:phosphorelay sensor kinase activity"/>
    <property type="evidence" value="ECO:0007669"/>
    <property type="project" value="InterPro"/>
</dbReference>
<feature type="transmembrane region" description="Helical" evidence="1">
    <location>
        <begin position="12"/>
        <end position="31"/>
    </location>
</feature>
<evidence type="ECO:0000313" key="4">
    <source>
        <dbReference type="Proteomes" id="UP000294498"/>
    </source>
</evidence>
<evidence type="ECO:0000313" key="3">
    <source>
        <dbReference type="EMBL" id="TDX02205.1"/>
    </source>
</evidence>
<gene>
    <name evidence="3" type="ORF">EDB95_3258</name>
</gene>
<feature type="transmembrane region" description="Helical" evidence="1">
    <location>
        <begin position="82"/>
        <end position="99"/>
    </location>
</feature>
<sequence>MKKEWVSGRIILNIVLHVAAWSAFTVLLYLLMNGNLKTPNELALKNNPYYIFNQVFTNAFLVMFYYLNAFVLIPRFLANKRILLYALIVIGLLAIYLYVPEYVFVNFITHHHPAPPPGMPPGGPPRRRFRIFPYLGSAALFLLVLVISSGSKILQQWFAAERQKEKAEKETLRTELSLLKSQINPHFLFNTLNNIYAMAITDSVHTADAVMKLSQIMRYILQEADHELVPLQKDLEFLQRYIELQQFRLSDKVDLKYQVSGDGQLLRIAPLLMIPFIENAFKYGVSAREKSSIKIDIQIRENIVTLWVENTKHAVNTMGAMENTGIGINNARRRLALLYPDRHELTIRDTPSLFVVTLKITCG</sequence>
<dbReference type="PANTHER" id="PTHR34220:SF7">
    <property type="entry name" value="SENSOR HISTIDINE KINASE YPDA"/>
    <property type="match status" value="1"/>
</dbReference>
<organism evidence="3 4">
    <name type="scientific">Dinghuibacter silviterrae</name>
    <dbReference type="NCBI Taxonomy" id="1539049"/>
    <lineage>
        <taxon>Bacteria</taxon>
        <taxon>Pseudomonadati</taxon>
        <taxon>Bacteroidota</taxon>
        <taxon>Chitinophagia</taxon>
        <taxon>Chitinophagales</taxon>
        <taxon>Chitinophagaceae</taxon>
        <taxon>Dinghuibacter</taxon>
    </lineage>
</organism>
<keyword evidence="4" id="KW-1185">Reference proteome</keyword>
<accession>A0A4R8DXD7</accession>
<dbReference type="SUPFAM" id="SSF55874">
    <property type="entry name" value="ATPase domain of HSP90 chaperone/DNA topoisomerase II/histidine kinase"/>
    <property type="match status" value="1"/>
</dbReference>
<evidence type="ECO:0000256" key="1">
    <source>
        <dbReference type="SAM" id="Phobius"/>
    </source>
</evidence>
<keyword evidence="1" id="KW-0472">Membrane</keyword>
<dbReference type="Gene3D" id="3.30.565.10">
    <property type="entry name" value="Histidine kinase-like ATPase, C-terminal domain"/>
    <property type="match status" value="1"/>
</dbReference>
<proteinExistence type="predicted"/>
<keyword evidence="3" id="KW-0418">Kinase</keyword>
<keyword evidence="1" id="KW-1133">Transmembrane helix</keyword>
<dbReference type="InterPro" id="IPR050640">
    <property type="entry name" value="Bact_2-comp_sensor_kinase"/>
</dbReference>
<keyword evidence="3" id="KW-0808">Transferase</keyword>
<dbReference type="EMBL" id="SODV01000001">
    <property type="protein sequence ID" value="TDX02205.1"/>
    <property type="molecule type" value="Genomic_DNA"/>
</dbReference>
<dbReference type="PANTHER" id="PTHR34220">
    <property type="entry name" value="SENSOR HISTIDINE KINASE YPDA"/>
    <property type="match status" value="1"/>
</dbReference>
<dbReference type="AlphaFoldDB" id="A0A4R8DXD7"/>
<feature type="domain" description="Signal transduction histidine kinase internal region" evidence="2">
    <location>
        <begin position="175"/>
        <end position="252"/>
    </location>
</feature>